<accession>A0AAN8EKP8</accession>
<dbReference type="AlphaFoldDB" id="A0AAN8EKP8"/>
<name>A0AAN8EKP8_9EURO</name>
<sequence>MMKTDTEEIGSTPTLMSIPPECRTYILQLAIDKEPAKIKVMTTTKSEEPHGFSRVASFTHIPHPLLLVSRQIHKEASQFYRVTLMITNNSGKSDDEETLPDDYRNNISPPVRRLITNIVVNGLAGYQGHHVNQDQFPNLKVVTVEALIGKLPSMGHERYIHTVNYSFRPAIHFDEVWSRSHDETITATARRAADEYTMVEVPDARHRTFKILCHTAINVVSTPALTASGSNRIYIDPVYKSTTMNIVWNYDTGEMLRKTELRL</sequence>
<protein>
    <submittedName>
        <fullName evidence="1">Uncharacterized protein</fullName>
    </submittedName>
</protein>
<reference evidence="1 2" key="1">
    <citation type="submission" date="2022-12" db="EMBL/GenBank/DDBJ databases">
        <title>Genomic features and morphological characterization of a novel Knufia sp. strain isolated from spacecraft assembly facility.</title>
        <authorList>
            <person name="Teixeira M."/>
            <person name="Chander A.M."/>
            <person name="Stajich J.E."/>
            <person name="Venkateswaran K."/>
        </authorList>
    </citation>
    <scope>NUCLEOTIDE SEQUENCE [LARGE SCALE GENOMIC DNA]</scope>
    <source>
        <strain evidence="1 2">FJI-L2-BK-P2</strain>
    </source>
</reference>
<evidence type="ECO:0000313" key="1">
    <source>
        <dbReference type="EMBL" id="KAK5956035.1"/>
    </source>
</evidence>
<dbReference type="EMBL" id="JAKLMC020000005">
    <property type="protein sequence ID" value="KAK5956035.1"/>
    <property type="molecule type" value="Genomic_DNA"/>
</dbReference>
<gene>
    <name evidence="1" type="ORF">OHC33_002608</name>
</gene>
<comment type="caution">
    <text evidence="1">The sequence shown here is derived from an EMBL/GenBank/DDBJ whole genome shotgun (WGS) entry which is preliminary data.</text>
</comment>
<evidence type="ECO:0000313" key="2">
    <source>
        <dbReference type="Proteomes" id="UP001316803"/>
    </source>
</evidence>
<proteinExistence type="predicted"/>
<keyword evidence="2" id="KW-1185">Reference proteome</keyword>
<organism evidence="1 2">
    <name type="scientific">Knufia fluminis</name>
    <dbReference type="NCBI Taxonomy" id="191047"/>
    <lineage>
        <taxon>Eukaryota</taxon>
        <taxon>Fungi</taxon>
        <taxon>Dikarya</taxon>
        <taxon>Ascomycota</taxon>
        <taxon>Pezizomycotina</taxon>
        <taxon>Eurotiomycetes</taxon>
        <taxon>Chaetothyriomycetidae</taxon>
        <taxon>Chaetothyriales</taxon>
        <taxon>Trichomeriaceae</taxon>
        <taxon>Knufia</taxon>
    </lineage>
</organism>
<dbReference type="Proteomes" id="UP001316803">
    <property type="component" value="Unassembled WGS sequence"/>
</dbReference>